<feature type="transmembrane region" description="Helical" evidence="3">
    <location>
        <begin position="984"/>
        <end position="1006"/>
    </location>
</feature>
<reference evidence="6" key="2">
    <citation type="submission" date="2020-10" db="UniProtKB">
        <authorList>
            <consortium name="WormBaseParasite"/>
        </authorList>
    </citation>
    <scope>IDENTIFICATION</scope>
</reference>
<feature type="domain" description="Laminin G" evidence="4">
    <location>
        <begin position="473"/>
        <end position="695"/>
    </location>
</feature>
<feature type="region of interest" description="Disordered" evidence="2">
    <location>
        <begin position="1"/>
        <end position="37"/>
    </location>
</feature>
<dbReference type="Gene3D" id="2.60.120.200">
    <property type="match status" value="2"/>
</dbReference>
<keyword evidence="3" id="KW-1133">Transmembrane helix</keyword>
<evidence type="ECO:0000256" key="2">
    <source>
        <dbReference type="SAM" id="MobiDB-lite"/>
    </source>
</evidence>
<feature type="compositionally biased region" description="Basic and acidic residues" evidence="2">
    <location>
        <begin position="1042"/>
        <end position="1060"/>
    </location>
</feature>
<dbReference type="WBParaSite" id="Pan_g20623.t1">
    <property type="protein sequence ID" value="Pan_g20623.t1"/>
    <property type="gene ID" value="Pan_g20623"/>
</dbReference>
<protein>
    <submittedName>
        <fullName evidence="6">LAM_G_DOMAIN domain-containing protein</fullName>
    </submittedName>
</protein>
<evidence type="ECO:0000313" key="6">
    <source>
        <dbReference type="WBParaSite" id="Pan_g20623.t1"/>
    </source>
</evidence>
<sequence length="1143" mass="124992">MSSPSPSKKIPPRVNGSQRMPPGLMGEARKSTLRTTPSRHDDTIMRHMAVLSIASRRLLFLSVIAGLITVGSSSGLFSSSSGNHPFGFPRLNPLTGVVLPRKSCLEHYLNGESKAGIKPLLAVNGDDDGEDVGPFNVECVPPEQGESDQLVGTKVHNALEQWHKVQAGEKHTIGYQINHRPTLRHLLQSSEFCSQDVFVRWPRLNLQNEESETQLMAFTLESVQGAKRVFQRNFSTYEPYEEALTFQSIRDSTTFEVGVLHVIGTDEGYPNATAWVRTGPLICSEKVVDKVECLFELNTRSDWLKVSAETQGLIQFSFRTDKPTTPFLKIFLSDGSSVNVELHDGYLISIDHTIHAMKHLADGHWHTIAIDVKGLTLQVDGASPLISLSAVTNKVTDVHIILNGQVSAIQAGVKPGNWLCAGHAHIESQLTEQILRKICPSYEANYCQCKAPLSVLSRRPLCGNTVDERRGFQLARKSDKLAFFFVPTFSEKSRLYIVFKTDSPSGLVFFGISKSTESSTRVQVHFNADRIFASQCTKSADHSEKCRSCSLRKSGGFATNSWIHVSFFHYGNYQFLAVDSTVCQLSLDIAATASSASSEFHDGTALYEADSGAPSGLFIGGTYYAKTKRVGSKVISSFRKNYLDNTREKPPSLHGCIAEIILNGEVQNLEAVFKAQLVEVAKEGSPEVFAMQSGCQGCKVSTDLCAGATCRSPAPALNEPPICDCASIFALQDESTGQCYTDISASEVGATGGYGNLILTSDQKVILDKMTFKNSGKAILDKIWILLRFPDANTEPETIIEIGEIKIETAENGHRVIIKIDTFTEEFQVETSDERLHLIAIQRNPTMGTTSLPTVKVQVDNAIKYIDLEELPIVGTQTVIVTPITHVDEEGKAPGVAGCIAEFAATFEYREDVAKIYPENRVHQEDLLKELVSHAFSGGVPAEIGLVSKGSCGIRDPSLWTANSTGYGIVGEYDPYGKSESNCWSIVLTVILVLVVLGVLIGYCYFKQRKSATYKMKPTTVSKEEKTPLRDGYLDQSGSSTDHSHVDLSSEKTPPAEKKNGTYPATKVNVRDPPSFETSPPPLEPLKIKVLPGSPRRPRPIVVQMPPGGSPLTRPRSTSRPPPRGVPVVVAAQRAPIAKADDL</sequence>
<dbReference type="AlphaFoldDB" id="A0A7E4ZW00"/>
<dbReference type="CDD" id="cd00110">
    <property type="entry name" value="LamG"/>
    <property type="match status" value="1"/>
</dbReference>
<proteinExistence type="predicted"/>
<feature type="transmembrane region" description="Helical" evidence="3">
    <location>
        <begin position="58"/>
        <end position="77"/>
    </location>
</feature>
<feature type="compositionally biased region" description="Low complexity" evidence="2">
    <location>
        <begin position="1110"/>
        <end position="1119"/>
    </location>
</feature>
<dbReference type="InterPro" id="IPR013320">
    <property type="entry name" value="ConA-like_dom_sf"/>
</dbReference>
<accession>A0A7E4ZW00</accession>
<dbReference type="SUPFAM" id="SSF49899">
    <property type="entry name" value="Concanavalin A-like lectins/glucanases"/>
    <property type="match status" value="2"/>
</dbReference>
<evidence type="ECO:0000256" key="1">
    <source>
        <dbReference type="PROSITE-ProRule" id="PRU00122"/>
    </source>
</evidence>
<name>A0A7E4ZW00_PANRE</name>
<organism evidence="5 6">
    <name type="scientific">Panagrellus redivivus</name>
    <name type="common">Microworm</name>
    <dbReference type="NCBI Taxonomy" id="6233"/>
    <lineage>
        <taxon>Eukaryota</taxon>
        <taxon>Metazoa</taxon>
        <taxon>Ecdysozoa</taxon>
        <taxon>Nematoda</taxon>
        <taxon>Chromadorea</taxon>
        <taxon>Rhabditida</taxon>
        <taxon>Tylenchina</taxon>
        <taxon>Panagrolaimomorpha</taxon>
        <taxon>Panagrolaimoidea</taxon>
        <taxon>Panagrolaimidae</taxon>
        <taxon>Panagrellus</taxon>
    </lineage>
</organism>
<dbReference type="Proteomes" id="UP000492821">
    <property type="component" value="Unassembled WGS sequence"/>
</dbReference>
<dbReference type="PROSITE" id="PS50025">
    <property type="entry name" value="LAM_G_DOMAIN"/>
    <property type="match status" value="1"/>
</dbReference>
<evidence type="ECO:0000256" key="3">
    <source>
        <dbReference type="SAM" id="Phobius"/>
    </source>
</evidence>
<dbReference type="InterPro" id="IPR058815">
    <property type="entry name" value="ConA_BAM2-like"/>
</dbReference>
<feature type="region of interest" description="Disordered" evidence="2">
    <location>
        <begin position="1016"/>
        <end position="1127"/>
    </location>
</feature>
<evidence type="ECO:0000259" key="4">
    <source>
        <dbReference type="PROSITE" id="PS50025"/>
    </source>
</evidence>
<keyword evidence="5" id="KW-1185">Reference proteome</keyword>
<evidence type="ECO:0000313" key="5">
    <source>
        <dbReference type="Proteomes" id="UP000492821"/>
    </source>
</evidence>
<comment type="caution">
    <text evidence="1">Lacks conserved residue(s) required for the propagation of feature annotation.</text>
</comment>
<feature type="compositionally biased region" description="Basic and acidic residues" evidence="2">
    <location>
        <begin position="1022"/>
        <end position="1033"/>
    </location>
</feature>
<keyword evidence="3" id="KW-0472">Membrane</keyword>
<keyword evidence="3" id="KW-0812">Transmembrane</keyword>
<dbReference type="Pfam" id="PF26430">
    <property type="entry name" value="ConA_BAM2"/>
    <property type="match status" value="1"/>
</dbReference>
<dbReference type="InterPro" id="IPR001791">
    <property type="entry name" value="Laminin_G"/>
</dbReference>
<reference evidence="5" key="1">
    <citation type="journal article" date="2013" name="Genetics">
        <title>The draft genome and transcriptome of Panagrellus redivivus are shaped by the harsh demands of a free-living lifestyle.</title>
        <authorList>
            <person name="Srinivasan J."/>
            <person name="Dillman A.R."/>
            <person name="Macchietto M.G."/>
            <person name="Heikkinen L."/>
            <person name="Lakso M."/>
            <person name="Fracchia K.M."/>
            <person name="Antoshechkin I."/>
            <person name="Mortazavi A."/>
            <person name="Wong G."/>
            <person name="Sternberg P.W."/>
        </authorList>
    </citation>
    <scope>NUCLEOTIDE SEQUENCE [LARGE SCALE GENOMIC DNA]</scope>
    <source>
        <strain evidence="5">MT8872</strain>
    </source>
</reference>